<name>A0A2T2ND25_CORCC</name>
<sequence length="89" mass="10049">YLALSYVWGSAKTIQTTKTNIGALEKQNSLIMHAGSLPRTIRDAMTFVKRLGQRYLWVDSLCIVQDDGVEKHSQIAMMHEIYSAAYVTI</sequence>
<gene>
    <name evidence="2" type="ORF">BS50DRAFT_455258</name>
</gene>
<dbReference type="OrthoDB" id="2958217at2759"/>
<dbReference type="AlphaFoldDB" id="A0A2T2ND25"/>
<proteinExistence type="predicted"/>
<organism evidence="2 3">
    <name type="scientific">Corynespora cassiicola Philippines</name>
    <dbReference type="NCBI Taxonomy" id="1448308"/>
    <lineage>
        <taxon>Eukaryota</taxon>
        <taxon>Fungi</taxon>
        <taxon>Dikarya</taxon>
        <taxon>Ascomycota</taxon>
        <taxon>Pezizomycotina</taxon>
        <taxon>Dothideomycetes</taxon>
        <taxon>Pleosporomycetidae</taxon>
        <taxon>Pleosporales</taxon>
        <taxon>Corynesporascaceae</taxon>
        <taxon>Corynespora</taxon>
    </lineage>
</organism>
<dbReference type="InterPro" id="IPR010730">
    <property type="entry name" value="HET"/>
</dbReference>
<reference evidence="2 3" key="1">
    <citation type="journal article" date="2018" name="Front. Microbiol.">
        <title>Genome-Wide Analysis of Corynespora cassiicola Leaf Fall Disease Putative Effectors.</title>
        <authorList>
            <person name="Lopez D."/>
            <person name="Ribeiro S."/>
            <person name="Label P."/>
            <person name="Fumanal B."/>
            <person name="Venisse J.S."/>
            <person name="Kohler A."/>
            <person name="de Oliveira R.R."/>
            <person name="Labutti K."/>
            <person name="Lipzen A."/>
            <person name="Lail K."/>
            <person name="Bauer D."/>
            <person name="Ohm R.A."/>
            <person name="Barry K.W."/>
            <person name="Spatafora J."/>
            <person name="Grigoriev I.V."/>
            <person name="Martin F.M."/>
            <person name="Pujade-Renaud V."/>
        </authorList>
    </citation>
    <scope>NUCLEOTIDE SEQUENCE [LARGE SCALE GENOMIC DNA]</scope>
    <source>
        <strain evidence="2 3">Philippines</strain>
    </source>
</reference>
<evidence type="ECO:0000259" key="1">
    <source>
        <dbReference type="Pfam" id="PF06985"/>
    </source>
</evidence>
<dbReference type="PANTHER" id="PTHR33112">
    <property type="entry name" value="DOMAIN PROTEIN, PUTATIVE-RELATED"/>
    <property type="match status" value="1"/>
</dbReference>
<evidence type="ECO:0000313" key="2">
    <source>
        <dbReference type="EMBL" id="PSN62948.1"/>
    </source>
</evidence>
<dbReference type="STRING" id="1448308.A0A2T2ND25"/>
<dbReference type="PANTHER" id="PTHR33112:SF12">
    <property type="entry name" value="HETEROKARYON INCOMPATIBILITY DOMAIN-CONTAINING PROTEIN"/>
    <property type="match status" value="1"/>
</dbReference>
<dbReference type="Pfam" id="PF06985">
    <property type="entry name" value="HET"/>
    <property type="match status" value="1"/>
</dbReference>
<feature type="non-terminal residue" evidence="2">
    <location>
        <position position="89"/>
    </location>
</feature>
<keyword evidence="3" id="KW-1185">Reference proteome</keyword>
<feature type="non-terminal residue" evidence="2">
    <location>
        <position position="1"/>
    </location>
</feature>
<dbReference type="EMBL" id="KZ678140">
    <property type="protein sequence ID" value="PSN62948.1"/>
    <property type="molecule type" value="Genomic_DNA"/>
</dbReference>
<protein>
    <recommendedName>
        <fullName evidence="1">Heterokaryon incompatibility domain-containing protein</fullName>
    </recommendedName>
</protein>
<feature type="domain" description="Heterokaryon incompatibility" evidence="1">
    <location>
        <begin position="1"/>
        <end position="89"/>
    </location>
</feature>
<evidence type="ECO:0000313" key="3">
    <source>
        <dbReference type="Proteomes" id="UP000240883"/>
    </source>
</evidence>
<accession>A0A2T2ND25</accession>
<dbReference type="Proteomes" id="UP000240883">
    <property type="component" value="Unassembled WGS sequence"/>
</dbReference>